<name>A0AAU9JJC1_9CILI</name>
<evidence type="ECO:0000313" key="2">
    <source>
        <dbReference type="Proteomes" id="UP001162131"/>
    </source>
</evidence>
<dbReference type="InterPro" id="IPR038322">
    <property type="entry name" value="Pex19_C_sf"/>
</dbReference>
<dbReference type="EMBL" id="CAJZBQ010000039">
    <property type="protein sequence ID" value="CAG9325710.1"/>
    <property type="molecule type" value="Genomic_DNA"/>
</dbReference>
<evidence type="ECO:0000313" key="1">
    <source>
        <dbReference type="EMBL" id="CAG9325710.1"/>
    </source>
</evidence>
<dbReference type="Pfam" id="PF04614">
    <property type="entry name" value="Pex19"/>
    <property type="match status" value="1"/>
</dbReference>
<comment type="caution">
    <text evidence="1">The sequence shown here is derived from an EMBL/GenBank/DDBJ whole genome shotgun (WGS) entry which is preliminary data.</text>
</comment>
<gene>
    <name evidence="1" type="ORF">BSTOLATCC_MIC39505</name>
</gene>
<dbReference type="AlphaFoldDB" id="A0AAU9JJC1"/>
<sequence length="175" mass="19728">MADNPDKLLDSALDEFEEHKEEEKKEEAFEKTIKETIEGLGDLGGAGAEMPEMPEIEHIFSTLSQELDANPELKEEFEKLSDDLFGGINGSEGVLNESMVELRDKLREYIDRKRTELSAEDLSRYSAQLDLYTQICDSLANGQQDQAMELVARLSDHGELPSELMPPMPEECTIM</sequence>
<proteinExistence type="predicted"/>
<evidence type="ECO:0008006" key="3">
    <source>
        <dbReference type="Google" id="ProtNLM"/>
    </source>
</evidence>
<accession>A0AAU9JJC1</accession>
<dbReference type="Proteomes" id="UP001162131">
    <property type="component" value="Unassembled WGS sequence"/>
</dbReference>
<keyword evidence="2" id="KW-1185">Reference proteome</keyword>
<dbReference type="InterPro" id="IPR006708">
    <property type="entry name" value="Pex19"/>
</dbReference>
<dbReference type="GO" id="GO:0033328">
    <property type="term" value="F:peroxisome membrane targeting sequence binding"/>
    <property type="evidence" value="ECO:0007669"/>
    <property type="project" value="TreeGrafter"/>
</dbReference>
<dbReference type="PANTHER" id="PTHR12774:SF2">
    <property type="entry name" value="PEROXISOMAL BIOGENESIS FACTOR 19"/>
    <property type="match status" value="1"/>
</dbReference>
<organism evidence="1 2">
    <name type="scientific">Blepharisma stoltei</name>
    <dbReference type="NCBI Taxonomy" id="1481888"/>
    <lineage>
        <taxon>Eukaryota</taxon>
        <taxon>Sar</taxon>
        <taxon>Alveolata</taxon>
        <taxon>Ciliophora</taxon>
        <taxon>Postciliodesmatophora</taxon>
        <taxon>Heterotrichea</taxon>
        <taxon>Heterotrichida</taxon>
        <taxon>Blepharismidae</taxon>
        <taxon>Blepharisma</taxon>
    </lineage>
</organism>
<reference evidence="1" key="1">
    <citation type="submission" date="2021-09" db="EMBL/GenBank/DDBJ databases">
        <authorList>
            <consortium name="AG Swart"/>
            <person name="Singh M."/>
            <person name="Singh A."/>
            <person name="Seah K."/>
            <person name="Emmerich C."/>
        </authorList>
    </citation>
    <scope>NUCLEOTIDE SEQUENCE</scope>
    <source>
        <strain evidence="1">ATCC30299</strain>
    </source>
</reference>
<dbReference type="PANTHER" id="PTHR12774">
    <property type="entry name" value="PEROXISOMAL BIOGENESIS FACTOR 19"/>
    <property type="match status" value="1"/>
</dbReference>
<protein>
    <recommendedName>
        <fullName evidence="3">Peroxin-19</fullName>
    </recommendedName>
</protein>
<dbReference type="GO" id="GO:0045046">
    <property type="term" value="P:protein import into peroxisome membrane"/>
    <property type="evidence" value="ECO:0007669"/>
    <property type="project" value="TreeGrafter"/>
</dbReference>
<dbReference type="Gene3D" id="1.20.120.900">
    <property type="entry name" value="Pex19, mPTS binding domain"/>
    <property type="match status" value="1"/>
</dbReference>
<dbReference type="GO" id="GO:0005778">
    <property type="term" value="C:peroxisomal membrane"/>
    <property type="evidence" value="ECO:0007669"/>
    <property type="project" value="TreeGrafter"/>
</dbReference>